<reference evidence="3" key="1">
    <citation type="submission" date="2024-02" db="UniProtKB">
        <authorList>
            <consortium name="WormBaseParasite"/>
        </authorList>
    </citation>
    <scope>IDENTIFICATION</scope>
</reference>
<evidence type="ECO:0000313" key="3">
    <source>
        <dbReference type="WBParaSite" id="MBELARI_LOCUS5930"/>
    </source>
</evidence>
<name>A0AAF3FH04_9BILA</name>
<organism evidence="2 3">
    <name type="scientific">Mesorhabditis belari</name>
    <dbReference type="NCBI Taxonomy" id="2138241"/>
    <lineage>
        <taxon>Eukaryota</taxon>
        <taxon>Metazoa</taxon>
        <taxon>Ecdysozoa</taxon>
        <taxon>Nematoda</taxon>
        <taxon>Chromadorea</taxon>
        <taxon>Rhabditida</taxon>
        <taxon>Rhabditina</taxon>
        <taxon>Rhabditomorpha</taxon>
        <taxon>Rhabditoidea</taxon>
        <taxon>Rhabditidae</taxon>
        <taxon>Mesorhabditinae</taxon>
        <taxon>Mesorhabditis</taxon>
    </lineage>
</organism>
<accession>A0AAF3FH04</accession>
<feature type="compositionally biased region" description="Basic and acidic residues" evidence="1">
    <location>
        <begin position="174"/>
        <end position="185"/>
    </location>
</feature>
<dbReference type="WBParaSite" id="MBELARI_LOCUS5930">
    <property type="protein sequence ID" value="MBELARI_LOCUS5930"/>
    <property type="gene ID" value="MBELARI_LOCUS5930"/>
</dbReference>
<proteinExistence type="predicted"/>
<feature type="region of interest" description="Disordered" evidence="1">
    <location>
        <begin position="1"/>
        <end position="92"/>
    </location>
</feature>
<protein>
    <submittedName>
        <fullName evidence="3">Uncharacterized protein</fullName>
    </submittedName>
</protein>
<feature type="region of interest" description="Disordered" evidence="1">
    <location>
        <begin position="162"/>
        <end position="185"/>
    </location>
</feature>
<evidence type="ECO:0000313" key="2">
    <source>
        <dbReference type="Proteomes" id="UP000887575"/>
    </source>
</evidence>
<keyword evidence="2" id="KW-1185">Reference proteome</keyword>
<dbReference type="Proteomes" id="UP000887575">
    <property type="component" value="Unassembled WGS sequence"/>
</dbReference>
<feature type="compositionally biased region" description="Low complexity" evidence="1">
    <location>
        <begin position="81"/>
        <end position="92"/>
    </location>
</feature>
<evidence type="ECO:0000256" key="1">
    <source>
        <dbReference type="SAM" id="MobiDB-lite"/>
    </source>
</evidence>
<dbReference type="AlphaFoldDB" id="A0AAF3FH04"/>
<sequence>MTATEGRVPFRPIAERAPPIGPSGALNSSYHTQKKPIKKPNLGNEVHPGTSVARRDDRIKSIGSSFEEIRESSEEAECEEPTTSSLPSSSRSPHALVELAFKRSHSLTHQHSLLSPRGARRIGVGCLQRGLSEPLLPPRRKTSFGEYGGSLMDRVDSLSLAPIPETVTPSSPSHHGESLFRQESE</sequence>